<name>A0A5N7B2M8_9EURO</name>
<dbReference type="AlphaFoldDB" id="A0A5N7B2M8"/>
<organism evidence="2 3">
    <name type="scientific">Aspergillus bertholletiae</name>
    <dbReference type="NCBI Taxonomy" id="1226010"/>
    <lineage>
        <taxon>Eukaryota</taxon>
        <taxon>Fungi</taxon>
        <taxon>Dikarya</taxon>
        <taxon>Ascomycota</taxon>
        <taxon>Pezizomycotina</taxon>
        <taxon>Eurotiomycetes</taxon>
        <taxon>Eurotiomycetidae</taxon>
        <taxon>Eurotiales</taxon>
        <taxon>Aspergillaceae</taxon>
        <taxon>Aspergillus</taxon>
        <taxon>Aspergillus subgen. Circumdati</taxon>
    </lineage>
</organism>
<accession>A0A5N7B2M8</accession>
<keyword evidence="1" id="KW-0812">Transmembrane</keyword>
<reference evidence="2 3" key="1">
    <citation type="submission" date="2019-04" db="EMBL/GenBank/DDBJ databases">
        <title>Friends and foes A comparative genomics studyof 23 Aspergillus species from section Flavi.</title>
        <authorList>
            <consortium name="DOE Joint Genome Institute"/>
            <person name="Kjaerbolling I."/>
            <person name="Vesth T."/>
            <person name="Frisvad J.C."/>
            <person name="Nybo J.L."/>
            <person name="Theobald S."/>
            <person name="Kildgaard S."/>
            <person name="Isbrandt T."/>
            <person name="Kuo A."/>
            <person name="Sato A."/>
            <person name="Lyhne E.K."/>
            <person name="Kogle M.E."/>
            <person name="Wiebenga A."/>
            <person name="Kun R.S."/>
            <person name="Lubbers R.J."/>
            <person name="Makela M.R."/>
            <person name="Barry K."/>
            <person name="Chovatia M."/>
            <person name="Clum A."/>
            <person name="Daum C."/>
            <person name="Haridas S."/>
            <person name="He G."/>
            <person name="LaButti K."/>
            <person name="Lipzen A."/>
            <person name="Mondo S."/>
            <person name="Riley R."/>
            <person name="Salamov A."/>
            <person name="Simmons B.A."/>
            <person name="Magnuson J.K."/>
            <person name="Henrissat B."/>
            <person name="Mortensen U.H."/>
            <person name="Larsen T.O."/>
            <person name="Devries R.P."/>
            <person name="Grigoriev I.V."/>
            <person name="Machida M."/>
            <person name="Baker S.E."/>
            <person name="Andersen M.R."/>
        </authorList>
    </citation>
    <scope>NUCLEOTIDE SEQUENCE [LARGE SCALE GENOMIC DNA]</scope>
    <source>
        <strain evidence="2 3">IBT 29228</strain>
    </source>
</reference>
<proteinExistence type="predicted"/>
<keyword evidence="3" id="KW-1185">Reference proteome</keyword>
<evidence type="ECO:0000313" key="2">
    <source>
        <dbReference type="EMBL" id="KAE8376324.1"/>
    </source>
</evidence>
<evidence type="ECO:0000256" key="1">
    <source>
        <dbReference type="SAM" id="Phobius"/>
    </source>
</evidence>
<gene>
    <name evidence="2" type="ORF">BDV26DRAFT_240891</name>
</gene>
<dbReference type="Proteomes" id="UP000326198">
    <property type="component" value="Unassembled WGS sequence"/>
</dbReference>
<feature type="transmembrane region" description="Helical" evidence="1">
    <location>
        <begin position="46"/>
        <end position="65"/>
    </location>
</feature>
<dbReference type="EMBL" id="ML736243">
    <property type="protein sequence ID" value="KAE8376324.1"/>
    <property type="molecule type" value="Genomic_DNA"/>
</dbReference>
<protein>
    <submittedName>
        <fullName evidence="2">Uncharacterized protein</fullName>
    </submittedName>
</protein>
<keyword evidence="1" id="KW-0472">Membrane</keyword>
<evidence type="ECO:0000313" key="3">
    <source>
        <dbReference type="Proteomes" id="UP000326198"/>
    </source>
</evidence>
<sequence length="84" mass="9437">MRNESVLTPPVALPLRPSPVFSSRGISDLRGCGDQMDTSLEHNNMIHIIMYIIMHGSTVVHALAGRTRSSSDQKRSRNVLMVYW</sequence>
<keyword evidence="1" id="KW-1133">Transmembrane helix</keyword>